<gene>
    <name evidence="3" type="ORF">LSH36_776g02153</name>
</gene>
<feature type="transmembrane region" description="Helical" evidence="2">
    <location>
        <begin position="527"/>
        <end position="553"/>
    </location>
</feature>
<keyword evidence="2" id="KW-0472">Membrane</keyword>
<feature type="compositionally biased region" description="Polar residues" evidence="1">
    <location>
        <begin position="307"/>
        <end position="316"/>
    </location>
</feature>
<organism evidence="3 4">
    <name type="scientific">Paralvinella palmiformis</name>
    <dbReference type="NCBI Taxonomy" id="53620"/>
    <lineage>
        <taxon>Eukaryota</taxon>
        <taxon>Metazoa</taxon>
        <taxon>Spiralia</taxon>
        <taxon>Lophotrochozoa</taxon>
        <taxon>Annelida</taxon>
        <taxon>Polychaeta</taxon>
        <taxon>Sedentaria</taxon>
        <taxon>Canalipalpata</taxon>
        <taxon>Terebellida</taxon>
        <taxon>Terebelliformia</taxon>
        <taxon>Alvinellidae</taxon>
        <taxon>Paralvinella</taxon>
    </lineage>
</organism>
<keyword evidence="4" id="KW-1185">Reference proteome</keyword>
<evidence type="ECO:0000313" key="4">
    <source>
        <dbReference type="Proteomes" id="UP001208570"/>
    </source>
</evidence>
<accession>A0AAD9MSJ5</accession>
<keyword evidence="2" id="KW-0812">Transmembrane</keyword>
<evidence type="ECO:0000256" key="1">
    <source>
        <dbReference type="SAM" id="MobiDB-lite"/>
    </source>
</evidence>
<reference evidence="3" key="1">
    <citation type="journal article" date="2023" name="Mol. Biol. Evol.">
        <title>Third-Generation Sequencing Reveals the Adaptive Role of the Epigenome in Three Deep-Sea Polychaetes.</title>
        <authorList>
            <person name="Perez M."/>
            <person name="Aroh O."/>
            <person name="Sun Y."/>
            <person name="Lan Y."/>
            <person name="Juniper S.K."/>
            <person name="Young C.R."/>
            <person name="Angers B."/>
            <person name="Qian P.Y."/>
        </authorList>
    </citation>
    <scope>NUCLEOTIDE SEQUENCE</scope>
    <source>
        <strain evidence="3">P08H-3</strain>
    </source>
</reference>
<name>A0AAD9MSJ5_9ANNE</name>
<feature type="compositionally biased region" description="Polar residues" evidence="1">
    <location>
        <begin position="681"/>
        <end position="698"/>
    </location>
</feature>
<feature type="region of interest" description="Disordered" evidence="1">
    <location>
        <begin position="270"/>
        <end position="322"/>
    </location>
</feature>
<feature type="compositionally biased region" description="Basic and acidic residues" evidence="1">
    <location>
        <begin position="663"/>
        <end position="680"/>
    </location>
</feature>
<feature type="region of interest" description="Disordered" evidence="1">
    <location>
        <begin position="599"/>
        <end position="622"/>
    </location>
</feature>
<evidence type="ECO:0008006" key="5">
    <source>
        <dbReference type="Google" id="ProtNLM"/>
    </source>
</evidence>
<dbReference type="EMBL" id="JAODUP010000776">
    <property type="protein sequence ID" value="KAK2144217.1"/>
    <property type="molecule type" value="Genomic_DNA"/>
</dbReference>
<keyword evidence="2" id="KW-1133">Transmembrane helix</keyword>
<evidence type="ECO:0000313" key="3">
    <source>
        <dbReference type="EMBL" id="KAK2144217.1"/>
    </source>
</evidence>
<sequence length="708" mass="79206">MKKSPTDREGIISSHVCTSVQSPWIITAMPGQKIQLNIIDFGSEQFKADNNTELFPLYGHIQDGSKRVQFSGGFERERPLYESESSEISLQMLEDSNKFGFLIQYRKIGCPDLSPPAHAWYKRDGDQAVIGCEWSQKTWHLSCDGRSWSGVVGNCSVTVTQQPPNEEIDSSNPSVYFYCMPIILSHCHYRIKQDVQKTMTLQRFPGQGHYDLDPNIEMASMLYLPYKLCEEQQQQQGTLSDPHRPTSYLIPQDEVVNELTPIRIWERPLPDLPDKPLASGTAATPTAVRSGRTPGDGDEAVGMSNDAGRTTITTQRGGDDLNDKSLQIGHTFTSLSQQFTASLHLDCEKPVILKENEGIMSSHVTAETGCGSSRSPWIISGTPGQTIELHIIDFGSERFKINNKTSDFPLYGVIHDGSERVAFYGDTEKERIIYKSTTSEISIEISPGDDKSGYLLKYKKLGCPDLSPPAHAWYKRDRNQAVIGCEWSQKTWHLSCDGRSWSGVVGNCSQPVTQETVYAKEETRTSAALWLVCVIAVSGVVMVIACVIGIVCIKKYRIKEDVQKSMTLQRLPGQGHYDLDPNIEMASMLYLPYKLSEDQQQQQQQQGTMSDPHRPTSYLIPQDQVVNELTPIRIWERPLPELPDKPLASDTMCVYPTTKRSRTPGDGDEAVKSAEAKECDTPQSYQNEDGNISNQNKQKYPALSPLNV</sequence>
<dbReference type="Proteomes" id="UP001208570">
    <property type="component" value="Unassembled WGS sequence"/>
</dbReference>
<feature type="region of interest" description="Disordered" evidence="1">
    <location>
        <begin position="645"/>
        <end position="708"/>
    </location>
</feature>
<protein>
    <recommendedName>
        <fullName evidence="5">CUB domain-containing protein</fullName>
    </recommendedName>
</protein>
<dbReference type="InterPro" id="IPR035914">
    <property type="entry name" value="Sperma_CUB_dom_sf"/>
</dbReference>
<comment type="caution">
    <text evidence="3">The sequence shown here is derived from an EMBL/GenBank/DDBJ whole genome shotgun (WGS) entry which is preliminary data.</text>
</comment>
<dbReference type="AlphaFoldDB" id="A0AAD9MSJ5"/>
<proteinExistence type="predicted"/>
<evidence type="ECO:0000256" key="2">
    <source>
        <dbReference type="SAM" id="Phobius"/>
    </source>
</evidence>
<dbReference type="SUPFAM" id="SSF49854">
    <property type="entry name" value="Spermadhesin, CUB domain"/>
    <property type="match status" value="1"/>
</dbReference>